<dbReference type="InterPro" id="IPR029767">
    <property type="entry name" value="WecB-like"/>
</dbReference>
<accession>A0A329QI41</accession>
<gene>
    <name evidence="2" type="primary">neuC</name>
    <name evidence="2" type="ORF">DPM12_15040</name>
</gene>
<feature type="domain" description="UDP-N-acetylglucosamine 2-epimerase" evidence="1">
    <location>
        <begin position="51"/>
        <end position="398"/>
    </location>
</feature>
<dbReference type="EC" id="3.2.1.183" evidence="2"/>
<dbReference type="AlphaFoldDB" id="A0A329QI41"/>
<dbReference type="InterPro" id="IPR003331">
    <property type="entry name" value="UDP_GlcNAc_Epimerase_2_dom"/>
</dbReference>
<organism evidence="2 3">
    <name type="scientific">Phytoactinopolyspora halophila</name>
    <dbReference type="NCBI Taxonomy" id="1981511"/>
    <lineage>
        <taxon>Bacteria</taxon>
        <taxon>Bacillati</taxon>
        <taxon>Actinomycetota</taxon>
        <taxon>Actinomycetes</taxon>
        <taxon>Jiangellales</taxon>
        <taxon>Jiangellaceae</taxon>
        <taxon>Phytoactinopolyspora</taxon>
    </lineage>
</organism>
<comment type="caution">
    <text evidence="2">The sequence shown here is derived from an EMBL/GenBank/DDBJ whole genome shotgun (WGS) entry which is preliminary data.</text>
</comment>
<dbReference type="PANTHER" id="PTHR43174">
    <property type="entry name" value="UDP-N-ACETYLGLUCOSAMINE 2-EPIMERASE"/>
    <property type="match status" value="1"/>
</dbReference>
<keyword evidence="2" id="KW-0378">Hydrolase</keyword>
<keyword evidence="2" id="KW-0326">Glycosidase</keyword>
<name>A0A329QI41_9ACTN</name>
<dbReference type="Gene3D" id="3.40.50.2000">
    <property type="entry name" value="Glycogen Phosphorylase B"/>
    <property type="match status" value="2"/>
</dbReference>
<dbReference type="NCBIfam" id="TIGR03568">
    <property type="entry name" value="NeuC_NnaA"/>
    <property type="match status" value="1"/>
</dbReference>
<dbReference type="GO" id="GO:0006047">
    <property type="term" value="P:UDP-N-acetylglucosamine metabolic process"/>
    <property type="evidence" value="ECO:0007669"/>
    <property type="project" value="InterPro"/>
</dbReference>
<proteinExistence type="predicted"/>
<sequence length="418" mass="44750">MGFRRNVEHCAGSRRAIATPRLCAGRSGIVRRVCVFTGSRADYGPLLAVIRALANDPDIDLRLLVTGGHLVREQGLTVRQIEADGFVVDEQVDVVLSNDTPSAVAKSLGLGIIGYTDALDRMQPDVLLVLGDRYEALGVVIAANLRLLPVAHISGGELSFGSTDDSTRHAITKLASVHFTANEVFRRRVIQMGEDPGRVHVTGVPSIDTIMSVELPARDELESLLGIELRTPLFAVTYHPATADLEGSRQGAAGLVEALETFAESTVVVTGTNVDQSRTHVLEPISRYIDKHAESALTMPSLGQTAYLSLVKHADVVIGNSSSGLIEAPALKTPTVNIGTRQDGRPRAASVIDCDETAPSIGKAIRRALTWEHHERTQEAHSPFGDGQAAVRIVDVLKNVRLDTLVPKAFVDLHGGSG</sequence>
<reference evidence="2 3" key="1">
    <citation type="submission" date="2018-06" db="EMBL/GenBank/DDBJ databases">
        <title>Phytoactinopolyspora halophila sp. nov., a novel halophilic actinomycete isolated from a saline soil in China.</title>
        <authorList>
            <person name="Tang S.-K."/>
        </authorList>
    </citation>
    <scope>NUCLEOTIDE SEQUENCE [LARGE SCALE GENOMIC DNA]</scope>
    <source>
        <strain evidence="2 3">YIM 96934</strain>
    </source>
</reference>
<dbReference type="InterPro" id="IPR020004">
    <property type="entry name" value="UDP-GlcNAc_Epase"/>
</dbReference>
<dbReference type="Pfam" id="PF02350">
    <property type="entry name" value="Epimerase_2"/>
    <property type="match status" value="1"/>
</dbReference>
<dbReference type="GO" id="GO:0004553">
    <property type="term" value="F:hydrolase activity, hydrolyzing O-glycosyl compounds"/>
    <property type="evidence" value="ECO:0007669"/>
    <property type="project" value="InterPro"/>
</dbReference>
<dbReference type="EMBL" id="QMIG01000017">
    <property type="protein sequence ID" value="RAW11994.1"/>
    <property type="molecule type" value="Genomic_DNA"/>
</dbReference>
<dbReference type="SUPFAM" id="SSF53756">
    <property type="entry name" value="UDP-Glycosyltransferase/glycogen phosphorylase"/>
    <property type="match status" value="1"/>
</dbReference>
<evidence type="ECO:0000259" key="1">
    <source>
        <dbReference type="Pfam" id="PF02350"/>
    </source>
</evidence>
<dbReference type="CDD" id="cd03786">
    <property type="entry name" value="GTB_UDP-GlcNAc_2-Epimerase"/>
    <property type="match status" value="1"/>
</dbReference>
<evidence type="ECO:0000313" key="3">
    <source>
        <dbReference type="Proteomes" id="UP000250462"/>
    </source>
</evidence>
<dbReference type="Proteomes" id="UP000250462">
    <property type="component" value="Unassembled WGS sequence"/>
</dbReference>
<protein>
    <submittedName>
        <fullName evidence="2">UDP-N-acetylglucosamine 2-epimerase (Hydrolyzing)</fullName>
        <ecNumber evidence="2">3.2.1.183</ecNumber>
    </submittedName>
</protein>
<evidence type="ECO:0000313" key="2">
    <source>
        <dbReference type="EMBL" id="RAW11994.1"/>
    </source>
</evidence>
<keyword evidence="3" id="KW-1185">Reference proteome</keyword>
<dbReference type="PANTHER" id="PTHR43174:SF3">
    <property type="entry name" value="UDP-N-ACETYLGLUCOSAMINE 2-EPIMERASE"/>
    <property type="match status" value="1"/>
</dbReference>